<accession>A0A0E9R8L5</accession>
<reference evidence="1" key="1">
    <citation type="submission" date="2014-11" db="EMBL/GenBank/DDBJ databases">
        <authorList>
            <person name="Amaro Gonzalez C."/>
        </authorList>
    </citation>
    <scope>NUCLEOTIDE SEQUENCE</scope>
</reference>
<proteinExistence type="predicted"/>
<reference evidence="1" key="2">
    <citation type="journal article" date="2015" name="Fish Shellfish Immunol.">
        <title>Early steps in the European eel (Anguilla anguilla)-Vibrio vulnificus interaction in the gills: Role of the RtxA13 toxin.</title>
        <authorList>
            <person name="Callol A."/>
            <person name="Pajuelo D."/>
            <person name="Ebbesson L."/>
            <person name="Teles M."/>
            <person name="MacKenzie S."/>
            <person name="Amaro C."/>
        </authorList>
    </citation>
    <scope>NUCLEOTIDE SEQUENCE</scope>
</reference>
<dbReference type="EMBL" id="GBXM01083445">
    <property type="protein sequence ID" value="JAH25132.1"/>
    <property type="molecule type" value="Transcribed_RNA"/>
</dbReference>
<dbReference type="AlphaFoldDB" id="A0A0E9R8L5"/>
<organism evidence="1">
    <name type="scientific">Anguilla anguilla</name>
    <name type="common">European freshwater eel</name>
    <name type="synonym">Muraena anguilla</name>
    <dbReference type="NCBI Taxonomy" id="7936"/>
    <lineage>
        <taxon>Eukaryota</taxon>
        <taxon>Metazoa</taxon>
        <taxon>Chordata</taxon>
        <taxon>Craniata</taxon>
        <taxon>Vertebrata</taxon>
        <taxon>Euteleostomi</taxon>
        <taxon>Actinopterygii</taxon>
        <taxon>Neopterygii</taxon>
        <taxon>Teleostei</taxon>
        <taxon>Anguilliformes</taxon>
        <taxon>Anguillidae</taxon>
        <taxon>Anguilla</taxon>
    </lineage>
</organism>
<sequence length="22" mass="2537">MLIISRKQVIPTAYSSCRLDEL</sequence>
<name>A0A0E9R8L5_ANGAN</name>
<evidence type="ECO:0000313" key="1">
    <source>
        <dbReference type="EMBL" id="JAH25132.1"/>
    </source>
</evidence>
<protein>
    <submittedName>
        <fullName evidence="1">Uncharacterized protein</fullName>
    </submittedName>
</protein>